<name>A0ABV7HWW8_9HYPH</name>
<reference evidence="7" key="1">
    <citation type="journal article" date="2019" name="Int. J. Syst. Evol. Microbiol.">
        <title>The Global Catalogue of Microorganisms (GCM) 10K type strain sequencing project: providing services to taxonomists for standard genome sequencing and annotation.</title>
        <authorList>
            <consortium name="The Broad Institute Genomics Platform"/>
            <consortium name="The Broad Institute Genome Sequencing Center for Infectious Disease"/>
            <person name="Wu L."/>
            <person name="Ma J."/>
        </authorList>
    </citation>
    <scope>NUCLEOTIDE SEQUENCE [LARGE SCALE GENOMIC DNA]</scope>
    <source>
        <strain evidence="7">KCTC 52231</strain>
    </source>
</reference>
<keyword evidence="4" id="KW-0411">Iron-sulfur</keyword>
<accession>A0ABV7HWW8</accession>
<dbReference type="PROSITE" id="PS51296">
    <property type="entry name" value="RIESKE"/>
    <property type="match status" value="1"/>
</dbReference>
<dbReference type="Gene3D" id="2.102.10.10">
    <property type="entry name" value="Rieske [2Fe-2S] iron-sulphur domain"/>
    <property type="match status" value="1"/>
</dbReference>
<dbReference type="SUPFAM" id="SSF50022">
    <property type="entry name" value="ISP domain"/>
    <property type="match status" value="1"/>
</dbReference>
<dbReference type="InterPro" id="IPR036922">
    <property type="entry name" value="Rieske_2Fe-2S_sf"/>
</dbReference>
<dbReference type="EMBL" id="JBHRTG010000006">
    <property type="protein sequence ID" value="MFC3162910.1"/>
    <property type="molecule type" value="Genomic_DNA"/>
</dbReference>
<feature type="domain" description="Rieske" evidence="5">
    <location>
        <begin position="3"/>
        <end position="97"/>
    </location>
</feature>
<dbReference type="InterPro" id="IPR017941">
    <property type="entry name" value="Rieske_2Fe-2S"/>
</dbReference>
<comment type="caution">
    <text evidence="6">The sequence shown here is derived from an EMBL/GenBank/DDBJ whole genome shotgun (WGS) entry which is preliminary data.</text>
</comment>
<keyword evidence="7" id="KW-1185">Reference proteome</keyword>
<evidence type="ECO:0000313" key="6">
    <source>
        <dbReference type="EMBL" id="MFC3162910.1"/>
    </source>
</evidence>
<protein>
    <submittedName>
        <fullName evidence="6">Rieske (2Fe-2S) protein</fullName>
    </submittedName>
</protein>
<dbReference type="RefSeq" id="WP_378143318.1">
    <property type="nucleotide sequence ID" value="NZ_JBHRTG010000006.1"/>
</dbReference>
<sequence>MKHELCKVADIPAEGSLLVPFFGRELHVYRSGNRIRAAANVCLHFGGPLECRDGRLVCPWHNAAFDMATGDRVDGPAPKGSRLMFLSTRVEDDGLYYVWGECRA</sequence>
<evidence type="ECO:0000256" key="3">
    <source>
        <dbReference type="ARBA" id="ARBA00023004"/>
    </source>
</evidence>
<proteinExistence type="predicted"/>
<dbReference type="Proteomes" id="UP001595647">
    <property type="component" value="Unassembled WGS sequence"/>
</dbReference>
<evidence type="ECO:0000259" key="5">
    <source>
        <dbReference type="PROSITE" id="PS51296"/>
    </source>
</evidence>
<dbReference type="CDD" id="cd03467">
    <property type="entry name" value="Rieske"/>
    <property type="match status" value="1"/>
</dbReference>
<evidence type="ECO:0000256" key="2">
    <source>
        <dbReference type="ARBA" id="ARBA00022723"/>
    </source>
</evidence>
<organism evidence="6 7">
    <name type="scientific">Ciceribacter thiooxidans</name>
    <dbReference type="NCBI Taxonomy" id="1969821"/>
    <lineage>
        <taxon>Bacteria</taxon>
        <taxon>Pseudomonadati</taxon>
        <taxon>Pseudomonadota</taxon>
        <taxon>Alphaproteobacteria</taxon>
        <taxon>Hyphomicrobiales</taxon>
        <taxon>Rhizobiaceae</taxon>
        <taxon>Ciceribacter</taxon>
    </lineage>
</organism>
<dbReference type="Pfam" id="PF00355">
    <property type="entry name" value="Rieske"/>
    <property type="match status" value="1"/>
</dbReference>
<evidence type="ECO:0000256" key="4">
    <source>
        <dbReference type="ARBA" id="ARBA00023014"/>
    </source>
</evidence>
<keyword evidence="3" id="KW-0408">Iron</keyword>
<evidence type="ECO:0000256" key="1">
    <source>
        <dbReference type="ARBA" id="ARBA00022714"/>
    </source>
</evidence>
<keyword evidence="2" id="KW-0479">Metal-binding</keyword>
<keyword evidence="1" id="KW-0001">2Fe-2S</keyword>
<evidence type="ECO:0000313" key="7">
    <source>
        <dbReference type="Proteomes" id="UP001595647"/>
    </source>
</evidence>
<gene>
    <name evidence="6" type="ORF">ACFOHV_06410</name>
</gene>